<dbReference type="RefSeq" id="WP_310898958.1">
    <property type="nucleotide sequence ID" value="NZ_JAMQOS010000001.1"/>
</dbReference>
<dbReference type="Pfam" id="PF26226">
    <property type="entry name" value="DUF8052"/>
    <property type="match status" value="1"/>
</dbReference>
<keyword evidence="3" id="KW-1185">Reference proteome</keyword>
<evidence type="ECO:0000313" key="3">
    <source>
        <dbReference type="Proteomes" id="UP001268864"/>
    </source>
</evidence>
<dbReference type="InterPro" id="IPR058365">
    <property type="entry name" value="DUF8052"/>
</dbReference>
<comment type="caution">
    <text evidence="2">The sequence shown here is derived from an EMBL/GenBank/DDBJ whole genome shotgun (WGS) entry which is preliminary data.</text>
</comment>
<name>A0ABU2FLP8_9EURY</name>
<dbReference type="Proteomes" id="UP001268864">
    <property type="component" value="Unassembled WGS sequence"/>
</dbReference>
<gene>
    <name evidence="2" type="ORF">NDI86_03235</name>
</gene>
<evidence type="ECO:0000259" key="1">
    <source>
        <dbReference type="Pfam" id="PF26226"/>
    </source>
</evidence>
<sequence>MSDVDERPAVPTWDDDYLQRVGERVAHAYDVERERAVRGDRFDLYGYLSVESQKQFLHQSLNWANYETAEHLFVRRTDGVSRADCDALVELGHDLADEWIDADEQHRGTEFTFVLVVPSIPESVREHVAGFRDRTLLKFGYYGDYEVNLVVVAPERERLVASREADSAAAFDFWGAYDAEEEGLLGRLRGWLG</sequence>
<dbReference type="EMBL" id="JAMQOS010000001">
    <property type="protein sequence ID" value="MDS0281121.1"/>
    <property type="molecule type" value="Genomic_DNA"/>
</dbReference>
<accession>A0ABU2FLP8</accession>
<evidence type="ECO:0000313" key="2">
    <source>
        <dbReference type="EMBL" id="MDS0281121.1"/>
    </source>
</evidence>
<proteinExistence type="predicted"/>
<feature type="domain" description="DUF8052" evidence="1">
    <location>
        <begin position="15"/>
        <end position="171"/>
    </location>
</feature>
<reference evidence="2 3" key="1">
    <citation type="submission" date="2022-06" db="EMBL/GenBank/DDBJ databases">
        <title>Halomicroarcula sp. a new haloarchaeum isolate from saline soil.</title>
        <authorList>
            <person name="Strakova D."/>
            <person name="Galisteo C."/>
            <person name="Sanchez-Porro C."/>
            <person name="Ventosa A."/>
        </authorList>
    </citation>
    <scope>NUCLEOTIDE SEQUENCE [LARGE SCALE GENOMIC DNA]</scope>
    <source>
        <strain evidence="2 3">S3CR25-11</strain>
    </source>
</reference>
<organism evidence="2 3">
    <name type="scientific">Haloarcula onubensis</name>
    <dbReference type="NCBI Taxonomy" id="2950539"/>
    <lineage>
        <taxon>Archaea</taxon>
        <taxon>Methanobacteriati</taxon>
        <taxon>Methanobacteriota</taxon>
        <taxon>Stenosarchaea group</taxon>
        <taxon>Halobacteria</taxon>
        <taxon>Halobacteriales</taxon>
        <taxon>Haloarculaceae</taxon>
        <taxon>Haloarcula</taxon>
    </lineage>
</organism>
<protein>
    <recommendedName>
        <fullName evidence="1">DUF8052 domain-containing protein</fullName>
    </recommendedName>
</protein>